<evidence type="ECO:0000313" key="3">
    <source>
        <dbReference type="EMBL" id="MDF3872652.1"/>
    </source>
</evidence>
<feature type="domain" description="TniQ" evidence="1">
    <location>
        <begin position="7"/>
        <end position="158"/>
    </location>
</feature>
<dbReference type="Pfam" id="PF15978">
    <property type="entry name" value="TnsD"/>
    <property type="match status" value="1"/>
</dbReference>
<dbReference type="RefSeq" id="WP_070087353.1">
    <property type="nucleotide sequence ID" value="NZ_BQII01000080.1"/>
</dbReference>
<proteinExistence type="predicted"/>
<dbReference type="InterPro" id="IPR032750">
    <property type="entry name" value="TnsD_C"/>
</dbReference>
<evidence type="ECO:0000259" key="2">
    <source>
        <dbReference type="Pfam" id="PF15978"/>
    </source>
</evidence>
<accession>A0AAW6PVZ3</accession>
<evidence type="ECO:0000313" key="4">
    <source>
        <dbReference type="Proteomes" id="UP001217741"/>
    </source>
</evidence>
<organism evidence="3 4">
    <name type="scientific">Pseudomonas putida</name>
    <name type="common">Arthrobacter siderocapsulatus</name>
    <dbReference type="NCBI Taxonomy" id="303"/>
    <lineage>
        <taxon>Bacteria</taxon>
        <taxon>Pseudomonadati</taxon>
        <taxon>Pseudomonadota</taxon>
        <taxon>Gammaproteobacteria</taxon>
        <taxon>Pseudomonadales</taxon>
        <taxon>Pseudomonadaceae</taxon>
        <taxon>Pseudomonas</taxon>
    </lineage>
</organism>
<dbReference type="AlphaFoldDB" id="A0AAW6PVZ3"/>
<dbReference type="InterPro" id="IPR009492">
    <property type="entry name" value="TniQ"/>
</dbReference>
<reference evidence="3" key="1">
    <citation type="submission" date="2023-03" db="EMBL/GenBank/DDBJ databases">
        <title>Draft assemblies of triclosan tolerant bacteria isolated from returned activated sludge.</title>
        <authorList>
            <person name="Van Hamelsveld S."/>
        </authorList>
    </citation>
    <scope>NUCLEOTIDE SEQUENCE</scope>
    <source>
        <strain evidence="3">GW210012_S60</strain>
    </source>
</reference>
<evidence type="ECO:0000259" key="1">
    <source>
        <dbReference type="Pfam" id="PF06527"/>
    </source>
</evidence>
<comment type="caution">
    <text evidence="3">The sequence shown here is derived from an EMBL/GenBank/DDBJ whole genome shotgun (WGS) entry which is preliminary data.</text>
</comment>
<dbReference type="Pfam" id="PF06527">
    <property type="entry name" value="TniQ"/>
    <property type="match status" value="1"/>
</dbReference>
<gene>
    <name evidence="3" type="ORF">P3W50_19570</name>
</gene>
<sequence>MERLLSFPTPLPDETLYSLAVRYHRTLCNDSYRRTSAELFGFYSRTCGSIFPCGIDALVQRLWGLFTAEELIEENTLLPIYRPFASEHAFTAVVSGMEGNWGTGIKLRLGLTASGFLKHASFRYCKDCVLADNLNHGVAYWHRIHMLPGVCACPLHERWLMTQVSDGAGDWRRMLLPAEGIGTPISECSGFGPAVEVAKLQQWGLANPDQVKILIERGFIRHCLEEQGLIRRARLCEQSIAKQMMLQLALCPPVGEFAELVKSSDWIIRLLRPRGKIVQPFSYFFFLWLMQKNLDSIRSFIHSELTLAASFKKVTKKTDYVPPSQSIRDHRIAYLKDTKIRCHDRTGYFWLYRNDRNWLIKNLRGLKNSSSSHSRVDWALRDYVFTNSILKTSDDLLTTELKPIKVTRSSLARAIQNGFMMLRCISKLPHSAQVLSRVVESEHDFQIRKLTWAVRTLPYPMSLQPSLVVRQAGIRLRKFEDSELTDIIQASRPVVDIS</sequence>
<dbReference type="EMBL" id="JARJLO010000300">
    <property type="protein sequence ID" value="MDF3872652.1"/>
    <property type="molecule type" value="Genomic_DNA"/>
</dbReference>
<name>A0AAW6PVZ3_PSEPU</name>
<dbReference type="Proteomes" id="UP001217741">
    <property type="component" value="Unassembled WGS sequence"/>
</dbReference>
<feature type="domain" description="Transposon Tn7 transposition protein TnsD C-terminal" evidence="2">
    <location>
        <begin position="334"/>
        <end position="435"/>
    </location>
</feature>
<protein>
    <submittedName>
        <fullName evidence="3">TnsD family Tn7-like transposition protein</fullName>
    </submittedName>
</protein>